<sequence length="73" mass="7664">MKNPKSLGGYVSNIPGTYSCIINAQTPAVTKQTSAATKQIHTTAMRKPATTKLLSTANLQTLAAIEQMLTATA</sequence>
<accession>A0ACC2RS94</accession>
<evidence type="ECO:0000313" key="2">
    <source>
        <dbReference type="Proteomes" id="UP001165960"/>
    </source>
</evidence>
<keyword evidence="2" id="KW-1185">Reference proteome</keyword>
<gene>
    <name evidence="1" type="ORF">DSO57_1029173</name>
</gene>
<proteinExistence type="predicted"/>
<protein>
    <submittedName>
        <fullName evidence="1">Uncharacterized protein</fullName>
    </submittedName>
</protein>
<reference evidence="1" key="1">
    <citation type="submission" date="2022-04" db="EMBL/GenBank/DDBJ databases">
        <title>Genome of the entomopathogenic fungus Entomophthora muscae.</title>
        <authorList>
            <person name="Elya C."/>
            <person name="Lovett B.R."/>
            <person name="Lee E."/>
            <person name="Macias A.M."/>
            <person name="Hajek A.E."/>
            <person name="De Bivort B.L."/>
            <person name="Kasson M.T."/>
            <person name="De Fine Licht H.H."/>
            <person name="Stajich J.E."/>
        </authorList>
    </citation>
    <scope>NUCLEOTIDE SEQUENCE</scope>
    <source>
        <strain evidence="1">Berkeley</strain>
    </source>
</reference>
<name>A0ACC2RS94_9FUNG</name>
<comment type="caution">
    <text evidence="1">The sequence shown here is derived from an EMBL/GenBank/DDBJ whole genome shotgun (WGS) entry which is preliminary data.</text>
</comment>
<dbReference type="Proteomes" id="UP001165960">
    <property type="component" value="Unassembled WGS sequence"/>
</dbReference>
<dbReference type="EMBL" id="QTSX02006580">
    <property type="protein sequence ID" value="KAJ9052931.1"/>
    <property type="molecule type" value="Genomic_DNA"/>
</dbReference>
<evidence type="ECO:0000313" key="1">
    <source>
        <dbReference type="EMBL" id="KAJ9052931.1"/>
    </source>
</evidence>
<organism evidence="1 2">
    <name type="scientific">Entomophthora muscae</name>
    <dbReference type="NCBI Taxonomy" id="34485"/>
    <lineage>
        <taxon>Eukaryota</taxon>
        <taxon>Fungi</taxon>
        <taxon>Fungi incertae sedis</taxon>
        <taxon>Zoopagomycota</taxon>
        <taxon>Entomophthoromycotina</taxon>
        <taxon>Entomophthoromycetes</taxon>
        <taxon>Entomophthorales</taxon>
        <taxon>Entomophthoraceae</taxon>
        <taxon>Entomophthora</taxon>
    </lineage>
</organism>